<dbReference type="RefSeq" id="WP_307631748.1">
    <property type="nucleotide sequence ID" value="NZ_JAPHEH010000001.1"/>
</dbReference>
<keyword evidence="3" id="KW-1185">Reference proteome</keyword>
<dbReference type="Gene3D" id="1.25.40.10">
    <property type="entry name" value="Tetratricopeptide repeat domain"/>
    <property type="match status" value="2"/>
</dbReference>
<dbReference type="SMART" id="SM00028">
    <property type="entry name" value="TPR"/>
    <property type="match status" value="2"/>
</dbReference>
<evidence type="ECO:0000313" key="2">
    <source>
        <dbReference type="EMBL" id="MDG4474768.1"/>
    </source>
</evidence>
<dbReference type="Pfam" id="PF13176">
    <property type="entry name" value="TPR_7"/>
    <property type="match status" value="1"/>
</dbReference>
<comment type="caution">
    <text evidence="2">The sequence shown here is derived from an EMBL/GenBank/DDBJ whole genome shotgun (WGS) entry which is preliminary data.</text>
</comment>
<dbReference type="SUPFAM" id="SSF48452">
    <property type="entry name" value="TPR-like"/>
    <property type="match status" value="1"/>
</dbReference>
<dbReference type="Proteomes" id="UP001154240">
    <property type="component" value="Unassembled WGS sequence"/>
</dbReference>
<feature type="repeat" description="TPR" evidence="1">
    <location>
        <begin position="56"/>
        <end position="89"/>
    </location>
</feature>
<dbReference type="PROSITE" id="PS50005">
    <property type="entry name" value="TPR"/>
    <property type="match status" value="1"/>
</dbReference>
<reference evidence="2" key="2">
    <citation type="submission" date="2022-10" db="EMBL/GenBank/DDBJ databases">
        <authorList>
            <person name="Aronson H.S."/>
        </authorList>
    </citation>
    <scope>NUCLEOTIDE SEQUENCE</scope>
    <source>
        <strain evidence="2">RS19-109</strain>
    </source>
</reference>
<accession>A0A9X4MEE7</accession>
<sequence>MTEPIKPEVKEEKSQAQLDYEAGQEFLKNLEPAQAANAFHNALIAFELEGDDNGIANAADKLGDICAKRGDVEKAMSHYDRAYAICQKHTDRFSLFSIEKKKAKLMYDAKNYEQAVALYLDVLDEYSALRNPQGSVDTLEILAEIYLAQGEKNKAADAYRTAASIHQNFKHSRHAEQFRQKAAEIEKE</sequence>
<keyword evidence="1" id="KW-0802">TPR repeat</keyword>
<reference evidence="2" key="1">
    <citation type="journal article" date="2022" name="bioRxiv">
        <title>Thiovibrio frasassiensisgen. nov., sp. nov., an autotrophic, elemental sulfur disproportionating bacterium isolated from sulfidic karst sediment, and proposal of Thiovibrionaceae fam. nov.</title>
        <authorList>
            <person name="Aronson H."/>
            <person name="Thomas C."/>
            <person name="Bhattacharyya M."/>
            <person name="Eckstein S."/>
            <person name="Jensen S."/>
            <person name="Barco R."/>
            <person name="Macalady J."/>
            <person name="Amend J."/>
        </authorList>
    </citation>
    <scope>NUCLEOTIDE SEQUENCE</scope>
    <source>
        <strain evidence="2">RS19-109</strain>
    </source>
</reference>
<protein>
    <submittedName>
        <fullName evidence="2">Tetratricopeptide repeat protein</fullName>
    </submittedName>
</protein>
<proteinExistence type="predicted"/>
<dbReference type="Pfam" id="PF14938">
    <property type="entry name" value="SNAP"/>
    <property type="match status" value="1"/>
</dbReference>
<evidence type="ECO:0000256" key="1">
    <source>
        <dbReference type="PROSITE-ProRule" id="PRU00339"/>
    </source>
</evidence>
<evidence type="ECO:0000313" key="3">
    <source>
        <dbReference type="Proteomes" id="UP001154240"/>
    </source>
</evidence>
<dbReference type="AlphaFoldDB" id="A0A9X4MEE7"/>
<name>A0A9X4MEE7_9BACT</name>
<organism evidence="2 3">
    <name type="scientific">Thiovibrio frasassiensis</name>
    <dbReference type="NCBI Taxonomy" id="2984131"/>
    <lineage>
        <taxon>Bacteria</taxon>
        <taxon>Pseudomonadati</taxon>
        <taxon>Thermodesulfobacteriota</taxon>
        <taxon>Desulfobulbia</taxon>
        <taxon>Desulfobulbales</taxon>
        <taxon>Thiovibrionaceae</taxon>
        <taxon>Thiovibrio</taxon>
    </lineage>
</organism>
<dbReference type="InterPro" id="IPR011990">
    <property type="entry name" value="TPR-like_helical_dom_sf"/>
</dbReference>
<gene>
    <name evidence="2" type="ORF">OLX77_01170</name>
</gene>
<dbReference type="EMBL" id="JAPHEH010000001">
    <property type="protein sequence ID" value="MDG4474768.1"/>
    <property type="molecule type" value="Genomic_DNA"/>
</dbReference>
<dbReference type="InterPro" id="IPR019734">
    <property type="entry name" value="TPR_rpt"/>
</dbReference>